<feature type="transmembrane region" description="Helical" evidence="6">
    <location>
        <begin position="30"/>
        <end position="52"/>
    </location>
</feature>
<comment type="caution">
    <text evidence="7">The sequence shown here is derived from an EMBL/GenBank/DDBJ whole genome shotgun (WGS) entry which is preliminary data.</text>
</comment>
<feature type="transmembrane region" description="Helical" evidence="6">
    <location>
        <begin position="59"/>
        <end position="77"/>
    </location>
</feature>
<dbReference type="PANTHER" id="PTHR30213">
    <property type="entry name" value="INNER MEMBRANE PROTEIN YHJD"/>
    <property type="match status" value="1"/>
</dbReference>
<gene>
    <name evidence="7" type="ORF">A2571_02335</name>
</gene>
<feature type="transmembrane region" description="Helical" evidence="6">
    <location>
        <begin position="83"/>
        <end position="104"/>
    </location>
</feature>
<evidence type="ECO:0000256" key="3">
    <source>
        <dbReference type="ARBA" id="ARBA00022692"/>
    </source>
</evidence>
<feature type="transmembrane region" description="Helical" evidence="6">
    <location>
        <begin position="140"/>
        <end position="173"/>
    </location>
</feature>
<keyword evidence="2" id="KW-1003">Cell membrane</keyword>
<evidence type="ECO:0000313" key="7">
    <source>
        <dbReference type="EMBL" id="OHA58585.1"/>
    </source>
</evidence>
<dbReference type="GO" id="GO:0005886">
    <property type="term" value="C:plasma membrane"/>
    <property type="evidence" value="ECO:0007669"/>
    <property type="project" value="UniProtKB-SubCell"/>
</dbReference>
<feature type="transmembrane region" description="Helical" evidence="6">
    <location>
        <begin position="185"/>
        <end position="203"/>
    </location>
</feature>
<evidence type="ECO:0000256" key="5">
    <source>
        <dbReference type="ARBA" id="ARBA00023136"/>
    </source>
</evidence>
<dbReference type="STRING" id="1802438.A2571_02335"/>
<evidence type="ECO:0000313" key="8">
    <source>
        <dbReference type="Proteomes" id="UP000177043"/>
    </source>
</evidence>
<feature type="transmembrane region" description="Helical" evidence="6">
    <location>
        <begin position="241"/>
        <end position="259"/>
    </location>
</feature>
<evidence type="ECO:0000256" key="1">
    <source>
        <dbReference type="ARBA" id="ARBA00004651"/>
    </source>
</evidence>
<keyword evidence="5 6" id="KW-0472">Membrane</keyword>
<name>A0A1G2QDC7_9BACT</name>
<feature type="transmembrane region" description="Helical" evidence="6">
    <location>
        <begin position="215"/>
        <end position="235"/>
    </location>
</feature>
<dbReference type="PANTHER" id="PTHR30213:SF1">
    <property type="entry name" value="INNER MEMBRANE PROTEIN YHJD"/>
    <property type="match status" value="1"/>
</dbReference>
<dbReference type="Proteomes" id="UP000177043">
    <property type="component" value="Unassembled WGS sequence"/>
</dbReference>
<dbReference type="EMBL" id="MHTJ01000003">
    <property type="protein sequence ID" value="OHA58585.1"/>
    <property type="molecule type" value="Genomic_DNA"/>
</dbReference>
<protein>
    <submittedName>
        <fullName evidence="7">Uncharacterized protein</fullName>
    </submittedName>
</protein>
<keyword evidence="4 6" id="KW-1133">Transmembrane helix</keyword>
<dbReference type="InterPro" id="IPR017039">
    <property type="entry name" value="Virul_fac_BrkB"/>
</dbReference>
<proteinExistence type="predicted"/>
<dbReference type="PIRSF" id="PIRSF035875">
    <property type="entry name" value="RNase_BN"/>
    <property type="match status" value="1"/>
</dbReference>
<sequence length="287" mass="31600">MDNTPSNRFLRQLVHEYRGDRVGLYSAASAYYAIFSLAPIIVIISFIYTFILGETKANYIGLNTAYQFFGANGVQFYTSATEAPLSGTLGLIAILALGLFIYGISRLFSSIHSSFADIFNFAIAGESVVARTVKKHLWVVLYLSFLLLFILILALSNIMVSLFGNIITAVFLINLTGVKVVSSNFIATLLGATFCLAIIYRVVSDQKIAWRSAFIGGVAGASLFTIITTFFGLFVSHSVVIPLYGAGSFLVALVLWIYYSVQTMFLGAEVAKVYQCRYPRHRQKVCL</sequence>
<organism evidence="7 8">
    <name type="scientific">Candidatus Vogelbacteria bacterium RIFOXYD1_FULL_44_32</name>
    <dbReference type="NCBI Taxonomy" id="1802438"/>
    <lineage>
        <taxon>Bacteria</taxon>
        <taxon>Candidatus Vogeliibacteriota</taxon>
    </lineage>
</organism>
<evidence type="ECO:0000256" key="6">
    <source>
        <dbReference type="SAM" id="Phobius"/>
    </source>
</evidence>
<keyword evidence="3 6" id="KW-0812">Transmembrane</keyword>
<dbReference type="AlphaFoldDB" id="A0A1G2QDC7"/>
<accession>A0A1G2QDC7</accession>
<evidence type="ECO:0000256" key="4">
    <source>
        <dbReference type="ARBA" id="ARBA00022989"/>
    </source>
</evidence>
<evidence type="ECO:0000256" key="2">
    <source>
        <dbReference type="ARBA" id="ARBA00022475"/>
    </source>
</evidence>
<dbReference type="Pfam" id="PF03631">
    <property type="entry name" value="Virul_fac_BrkB"/>
    <property type="match status" value="1"/>
</dbReference>
<reference evidence="7 8" key="1">
    <citation type="journal article" date="2016" name="Nat. Commun.">
        <title>Thousands of microbial genomes shed light on interconnected biogeochemical processes in an aquifer system.</title>
        <authorList>
            <person name="Anantharaman K."/>
            <person name="Brown C.T."/>
            <person name="Hug L.A."/>
            <person name="Sharon I."/>
            <person name="Castelle C.J."/>
            <person name="Probst A.J."/>
            <person name="Thomas B.C."/>
            <person name="Singh A."/>
            <person name="Wilkins M.J."/>
            <person name="Karaoz U."/>
            <person name="Brodie E.L."/>
            <person name="Williams K.H."/>
            <person name="Hubbard S.S."/>
            <person name="Banfield J.F."/>
        </authorList>
    </citation>
    <scope>NUCLEOTIDE SEQUENCE [LARGE SCALE GENOMIC DNA]</scope>
</reference>
<comment type="subcellular location">
    <subcellularLocation>
        <location evidence="1">Cell membrane</location>
        <topology evidence="1">Multi-pass membrane protein</topology>
    </subcellularLocation>
</comment>